<sequence length="386" mass="43539">MKLKLSIQAGTEDYSLFRTTLITVSKLRKTCILRFTSSRLVIISTPNSTGTVIDQGQVWCTVPHDVFDTYVVNSIREDNRVAMECPCDTIVGVLRKFDKCNATQLTIKLVRLVTVDKESEAAAAAHNTDNTLCGLSFSFQDTRDERTIQHNIKVGVKLLYNAQDEKIVEPTVNYVGILMLQLPSHVSEWGPGFNAFFKRIERYGNVNTLKIHGEQLGEKGSLKVIVDEFDWKLNIAWKGPLDAMLNDMEGDDSHSDPRDDTLRHNGETNAESSPSPVACNEMHIEDSDVLDTGIHGKSIDRHSTMLENASARQSQDKLKGHEVIVRVRDWKVCSKLYESFEEVVLVISHDDSCVFHCSLERGIDRDENNKEKGQIIYYISKCKSLN</sequence>
<proteinExistence type="predicted"/>
<dbReference type="PaxDb" id="284590-Q6CUH3"/>
<evidence type="ECO:0000313" key="5">
    <source>
        <dbReference type="Proteomes" id="UP000000598"/>
    </source>
</evidence>
<dbReference type="KEGG" id="kla:KLLA0_C04840g"/>
<organism evidence="4 5">
    <name type="scientific">Kluyveromyces lactis (strain ATCC 8585 / CBS 2359 / DSM 70799 / NBRC 1267 / NRRL Y-1140 / WM37)</name>
    <name type="common">Yeast</name>
    <name type="synonym">Candida sphaerica</name>
    <dbReference type="NCBI Taxonomy" id="284590"/>
    <lineage>
        <taxon>Eukaryota</taxon>
        <taxon>Fungi</taxon>
        <taxon>Dikarya</taxon>
        <taxon>Ascomycota</taxon>
        <taxon>Saccharomycotina</taxon>
        <taxon>Saccharomycetes</taxon>
        <taxon>Saccharomycetales</taxon>
        <taxon>Saccharomycetaceae</taxon>
        <taxon>Kluyveromyces</taxon>
    </lineage>
</organism>
<dbReference type="STRING" id="284590.Q6CUH3"/>
<dbReference type="eggNOG" id="ENOG502RA7D">
    <property type="taxonomic scope" value="Eukaryota"/>
</dbReference>
<dbReference type="GO" id="GO:0000723">
    <property type="term" value="P:telomere maintenance"/>
    <property type="evidence" value="ECO:0007669"/>
    <property type="project" value="TreeGrafter"/>
</dbReference>
<dbReference type="InParanoid" id="Q6CUH3"/>
<dbReference type="GO" id="GO:0031573">
    <property type="term" value="P:mitotic intra-S DNA damage checkpoint signaling"/>
    <property type="evidence" value="ECO:0007669"/>
    <property type="project" value="TreeGrafter"/>
</dbReference>
<dbReference type="EMBL" id="CR382123">
    <property type="protein sequence ID" value="CAH01267.1"/>
    <property type="molecule type" value="Genomic_DNA"/>
</dbReference>
<evidence type="ECO:0000256" key="1">
    <source>
        <dbReference type="ARBA" id="ARBA00004123"/>
    </source>
</evidence>
<dbReference type="PANTHER" id="PTHR12900:SF0">
    <property type="entry name" value="CHECKPOINT PROTEIN"/>
    <property type="match status" value="1"/>
</dbReference>
<dbReference type="GO" id="GO:0033314">
    <property type="term" value="P:mitotic DNA replication checkpoint signaling"/>
    <property type="evidence" value="ECO:0007669"/>
    <property type="project" value="TreeGrafter"/>
</dbReference>
<dbReference type="GO" id="GO:0030896">
    <property type="term" value="C:checkpoint clamp complex"/>
    <property type="evidence" value="ECO:0007669"/>
    <property type="project" value="InterPro"/>
</dbReference>
<protein>
    <submittedName>
        <fullName evidence="4">KLLA0C04840p</fullName>
    </submittedName>
</protein>
<dbReference type="Proteomes" id="UP000000598">
    <property type="component" value="Chromosome C"/>
</dbReference>
<dbReference type="Pfam" id="PF04005">
    <property type="entry name" value="Hus1"/>
    <property type="match status" value="1"/>
</dbReference>
<dbReference type="FunCoup" id="Q6CUH3">
    <property type="interactions" value="240"/>
</dbReference>
<evidence type="ECO:0000256" key="2">
    <source>
        <dbReference type="ARBA" id="ARBA00023242"/>
    </source>
</evidence>
<evidence type="ECO:0000313" key="4">
    <source>
        <dbReference type="EMBL" id="CAH01267.1"/>
    </source>
</evidence>
<dbReference type="OMA" id="EPQVWCK"/>
<dbReference type="PANTHER" id="PTHR12900">
    <property type="entry name" value="MITOTIC AND DNA DAMAGE CHECKPOINT PROTEIN HUS1"/>
    <property type="match status" value="1"/>
</dbReference>
<keyword evidence="5" id="KW-1185">Reference proteome</keyword>
<dbReference type="GO" id="GO:0006289">
    <property type="term" value="P:nucleotide-excision repair"/>
    <property type="evidence" value="ECO:0007669"/>
    <property type="project" value="TreeGrafter"/>
</dbReference>
<comment type="subcellular location">
    <subcellularLocation>
        <location evidence="1">Nucleus</location>
    </subcellularLocation>
</comment>
<dbReference type="AlphaFoldDB" id="Q6CUH3"/>
<dbReference type="GO" id="GO:0035861">
    <property type="term" value="C:site of double-strand break"/>
    <property type="evidence" value="ECO:0007669"/>
    <property type="project" value="TreeGrafter"/>
</dbReference>
<evidence type="ECO:0000256" key="3">
    <source>
        <dbReference type="SAM" id="MobiDB-lite"/>
    </source>
</evidence>
<keyword evidence="2" id="KW-0539">Nucleus</keyword>
<dbReference type="Gene3D" id="3.70.10.10">
    <property type="match status" value="1"/>
</dbReference>
<feature type="compositionally biased region" description="Basic and acidic residues" evidence="3">
    <location>
        <begin position="251"/>
        <end position="266"/>
    </location>
</feature>
<accession>Q6CUH3</accession>
<dbReference type="HOGENOM" id="CLU_597417_0_0_1"/>
<reference evidence="4 5" key="1">
    <citation type="journal article" date="2004" name="Nature">
        <title>Genome evolution in yeasts.</title>
        <authorList>
            <consortium name="Genolevures"/>
            <person name="Dujon B."/>
            <person name="Sherman D."/>
            <person name="Fischer G."/>
            <person name="Durrens P."/>
            <person name="Casaregola S."/>
            <person name="Lafontaine I."/>
            <person name="de Montigny J."/>
            <person name="Marck C."/>
            <person name="Neuveglise C."/>
            <person name="Talla E."/>
            <person name="Goffard N."/>
            <person name="Frangeul L."/>
            <person name="Aigle M."/>
            <person name="Anthouard V."/>
            <person name="Babour A."/>
            <person name="Barbe V."/>
            <person name="Barnay S."/>
            <person name="Blanchin S."/>
            <person name="Beckerich J.M."/>
            <person name="Beyne E."/>
            <person name="Bleykasten C."/>
            <person name="Boisrame A."/>
            <person name="Boyer J."/>
            <person name="Cattolico L."/>
            <person name="Confanioleri F."/>
            <person name="de Daruvar A."/>
            <person name="Despons L."/>
            <person name="Fabre E."/>
            <person name="Fairhead C."/>
            <person name="Ferry-Dumazet H."/>
            <person name="Groppi A."/>
            <person name="Hantraye F."/>
            <person name="Hennequin C."/>
            <person name="Jauniaux N."/>
            <person name="Joyet P."/>
            <person name="Kachouri R."/>
            <person name="Kerrest A."/>
            <person name="Koszul R."/>
            <person name="Lemaire M."/>
            <person name="Lesur I."/>
            <person name="Ma L."/>
            <person name="Muller H."/>
            <person name="Nicaud J.M."/>
            <person name="Nikolski M."/>
            <person name="Oztas S."/>
            <person name="Ozier-Kalogeropoulos O."/>
            <person name="Pellenz S."/>
            <person name="Potier S."/>
            <person name="Richard G.F."/>
            <person name="Straub M.L."/>
            <person name="Suleau A."/>
            <person name="Swennene D."/>
            <person name="Tekaia F."/>
            <person name="Wesolowski-Louvel M."/>
            <person name="Westhof E."/>
            <person name="Wirth B."/>
            <person name="Zeniou-Meyer M."/>
            <person name="Zivanovic I."/>
            <person name="Bolotin-Fukuhara M."/>
            <person name="Thierry A."/>
            <person name="Bouchier C."/>
            <person name="Caudron B."/>
            <person name="Scarpelli C."/>
            <person name="Gaillardin C."/>
            <person name="Weissenbach J."/>
            <person name="Wincker P."/>
            <person name="Souciet J.L."/>
        </authorList>
    </citation>
    <scope>NUCLEOTIDE SEQUENCE [LARGE SCALE GENOMIC DNA]</scope>
    <source>
        <strain evidence="5">ATCC 8585 / CBS 2359 / DSM 70799 / NBRC 1267 / NRRL Y-1140 / WM37</strain>
    </source>
</reference>
<dbReference type="GO" id="GO:0000724">
    <property type="term" value="P:double-strand break repair via homologous recombination"/>
    <property type="evidence" value="ECO:0007669"/>
    <property type="project" value="TreeGrafter"/>
</dbReference>
<feature type="region of interest" description="Disordered" evidence="3">
    <location>
        <begin position="247"/>
        <end position="278"/>
    </location>
</feature>
<gene>
    <name evidence="4" type="ORF">KLLA0_C04840g</name>
</gene>
<dbReference type="InterPro" id="IPR007150">
    <property type="entry name" value="HUS1/Mec3"/>
</dbReference>
<name>Q6CUH3_KLULA</name>
<dbReference type="GO" id="GO:0044778">
    <property type="term" value="P:meiotic DNA integrity checkpoint signaling"/>
    <property type="evidence" value="ECO:0007669"/>
    <property type="project" value="TreeGrafter"/>
</dbReference>